<keyword evidence="3" id="KW-1185">Reference proteome</keyword>
<comment type="caution">
    <text evidence="2">The sequence shown here is derived from an EMBL/GenBank/DDBJ whole genome shotgun (WGS) entry which is preliminary data.</text>
</comment>
<organism evidence="2 3">
    <name type="scientific">Brachionus plicatilis</name>
    <name type="common">Marine rotifer</name>
    <name type="synonym">Brachionus muelleri</name>
    <dbReference type="NCBI Taxonomy" id="10195"/>
    <lineage>
        <taxon>Eukaryota</taxon>
        <taxon>Metazoa</taxon>
        <taxon>Spiralia</taxon>
        <taxon>Gnathifera</taxon>
        <taxon>Rotifera</taxon>
        <taxon>Eurotatoria</taxon>
        <taxon>Monogononta</taxon>
        <taxon>Pseudotrocha</taxon>
        <taxon>Ploima</taxon>
        <taxon>Brachionidae</taxon>
        <taxon>Brachionus</taxon>
    </lineage>
</organism>
<feature type="compositionally biased region" description="Low complexity" evidence="1">
    <location>
        <begin position="379"/>
        <end position="395"/>
    </location>
</feature>
<accession>A0A3M7TBF8</accession>
<dbReference type="AlphaFoldDB" id="A0A3M7TBF8"/>
<dbReference type="EMBL" id="REGN01000046">
    <property type="protein sequence ID" value="RNA44891.1"/>
    <property type="molecule type" value="Genomic_DNA"/>
</dbReference>
<feature type="compositionally biased region" description="Low complexity" evidence="1">
    <location>
        <begin position="405"/>
        <end position="418"/>
    </location>
</feature>
<dbReference type="Proteomes" id="UP000276133">
    <property type="component" value="Unassembled WGS sequence"/>
</dbReference>
<dbReference type="OrthoDB" id="10596119at2759"/>
<evidence type="ECO:0000313" key="2">
    <source>
        <dbReference type="EMBL" id="RNA44891.1"/>
    </source>
</evidence>
<sequence length="549" mass="64306">MSYYLQLYNFGLIKFDLKNHRNQWIRKCLATIKFMKLSKSYLLEFHTSGTKCTMETTFGKTVETRFVENYSSKSYGNYKTKMCQENLDTEKQIATDNIFNLNNNIQFQINYQKMQKYKHDILYLKLKQHNQKQADLEKRINSSMRKQYVYTKPINGYQSDSEYFYKMPNNLIRHDYEAKEAIDDETRSCVSMRTSNDRHGTMRSPRYKSLERSKVSESFRKYSFKQIDQNQDLSWKTFNYNPNYGVLSNRVDENLNGYKSRNAIIKKNQSISTPGTPLINSNHKKYNTNCFENDKFLNEQEVIVLGQNEIDIQLKNIENLKKQHFQMDFKKSGQNTEHKSQLEVVSLENALLSMNEILRNLTLNTKKRDEILENSMDKNQLSPPLSTSTSFSTSENESKSKKSQSENVTPISISPSSSANDYSNSGIDEVRINKTSSSFYPSDSSASCTNSFISRHSISEVHKRLSVDSVDKSELVRESKKSRLSLIFLNLMCSNIKQYFFNELFEFFNLMELYFDTDKQKIGNYKNFISIMYLYGTFYKAGANLIWTD</sequence>
<name>A0A3M7TBF8_BRAPC</name>
<evidence type="ECO:0000256" key="1">
    <source>
        <dbReference type="SAM" id="MobiDB-lite"/>
    </source>
</evidence>
<reference evidence="2 3" key="1">
    <citation type="journal article" date="2018" name="Sci. Rep.">
        <title>Genomic signatures of local adaptation to the degree of environmental predictability in rotifers.</title>
        <authorList>
            <person name="Franch-Gras L."/>
            <person name="Hahn C."/>
            <person name="Garcia-Roger E.M."/>
            <person name="Carmona M.J."/>
            <person name="Serra M."/>
            <person name="Gomez A."/>
        </authorList>
    </citation>
    <scope>NUCLEOTIDE SEQUENCE [LARGE SCALE GENOMIC DNA]</scope>
    <source>
        <strain evidence="2">HYR1</strain>
    </source>
</reference>
<proteinExistence type="predicted"/>
<feature type="region of interest" description="Disordered" evidence="1">
    <location>
        <begin position="373"/>
        <end position="425"/>
    </location>
</feature>
<evidence type="ECO:0000313" key="3">
    <source>
        <dbReference type="Proteomes" id="UP000276133"/>
    </source>
</evidence>
<protein>
    <submittedName>
        <fullName evidence="2">Uncharacterized protein</fullName>
    </submittedName>
</protein>
<gene>
    <name evidence="2" type="ORF">BpHYR1_034842</name>
</gene>